<protein>
    <recommendedName>
        <fullName evidence="4">PAP2 superfamily protein</fullName>
    </recommendedName>
</protein>
<gene>
    <name evidence="2" type="ORF">SNE33_03845</name>
</gene>
<keyword evidence="3" id="KW-1185">Reference proteome</keyword>
<dbReference type="Proteomes" id="UP001334501">
    <property type="component" value="Unassembled WGS sequence"/>
</dbReference>
<evidence type="ECO:0000313" key="2">
    <source>
        <dbReference type="EMBL" id="MEG3157031.1"/>
    </source>
</evidence>
<feature type="transmembrane region" description="Helical" evidence="1">
    <location>
        <begin position="49"/>
        <end position="68"/>
    </location>
</feature>
<keyword evidence="1" id="KW-0812">Transmembrane</keyword>
<dbReference type="RefSeq" id="WP_412699299.1">
    <property type="nucleotide sequence ID" value="NZ_JAXGFO010000013.1"/>
</dbReference>
<organism evidence="2 3">
    <name type="scientific">Lysobacter zhanggongensis</name>
    <dbReference type="NCBI Taxonomy" id="1774951"/>
    <lineage>
        <taxon>Bacteria</taxon>
        <taxon>Pseudomonadati</taxon>
        <taxon>Pseudomonadota</taxon>
        <taxon>Gammaproteobacteria</taxon>
        <taxon>Lysobacterales</taxon>
        <taxon>Lysobacteraceae</taxon>
        <taxon>Lysobacter</taxon>
    </lineage>
</organism>
<keyword evidence="1" id="KW-0472">Membrane</keyword>
<evidence type="ECO:0000256" key="1">
    <source>
        <dbReference type="SAM" id="Phobius"/>
    </source>
</evidence>
<dbReference type="Gene3D" id="1.20.144.10">
    <property type="entry name" value="Phosphatidic acid phosphatase type 2/haloperoxidase"/>
    <property type="match status" value="1"/>
</dbReference>
<proteinExistence type="predicted"/>
<feature type="transmembrane region" description="Helical" evidence="1">
    <location>
        <begin position="16"/>
        <end position="37"/>
    </location>
</feature>
<feature type="transmembrane region" description="Helical" evidence="1">
    <location>
        <begin position="142"/>
        <end position="170"/>
    </location>
</feature>
<comment type="caution">
    <text evidence="2">The sequence shown here is derived from an EMBL/GenBank/DDBJ whole genome shotgun (WGS) entry which is preliminary data.</text>
</comment>
<dbReference type="EMBL" id="JAXGFO010000013">
    <property type="protein sequence ID" value="MEG3157031.1"/>
    <property type="molecule type" value="Genomic_DNA"/>
</dbReference>
<evidence type="ECO:0008006" key="4">
    <source>
        <dbReference type="Google" id="ProtNLM"/>
    </source>
</evidence>
<name>A0ABU7YND1_9GAMM</name>
<accession>A0ABU7YND1</accession>
<keyword evidence="1" id="KW-1133">Transmembrane helix</keyword>
<sequence>MSQPLRPPATLTTQRLAGAASIIFHPAVVMVGAAVVATGAAEGGARLRWQALGLTLAAAVVVMGYSAWQTRSGRWTHIDASERHERAQLNRFASWLLLGIAAILAVLGSHRGIVAAIGLSGLIVLAGHLLRGWLKASLHVAFAMFAACIAWPHAAAFATLLVATVVVAWSRLVLRRHALREVVAGAALGAVCGLVFQWGIAA</sequence>
<feature type="transmembrane region" description="Helical" evidence="1">
    <location>
        <begin position="89"/>
        <end position="107"/>
    </location>
</feature>
<feature type="transmembrane region" description="Helical" evidence="1">
    <location>
        <begin position="113"/>
        <end position="130"/>
    </location>
</feature>
<feature type="transmembrane region" description="Helical" evidence="1">
    <location>
        <begin position="182"/>
        <end position="201"/>
    </location>
</feature>
<evidence type="ECO:0000313" key="3">
    <source>
        <dbReference type="Proteomes" id="UP001334501"/>
    </source>
</evidence>
<reference evidence="2 3" key="1">
    <citation type="journal article" date="2017" name="Curr. Microbiol.">
        <title>Lysobacter zhanggongensis sp. nov. Isolated from a Pit Mud.</title>
        <authorList>
            <person name="Zhang X.F."/>
            <person name="Wang H.H."/>
            <person name="Sun X.Y."/>
            <person name="Pan C.M."/>
        </authorList>
    </citation>
    <scope>NUCLEOTIDE SEQUENCE [LARGE SCALE GENOMIC DNA]</scope>
    <source>
        <strain evidence="2 3">ZGLJ7-1</strain>
    </source>
</reference>